<dbReference type="PATRIC" id="fig|1230458.4.peg.815"/>
<dbReference type="InterPro" id="IPR008914">
    <property type="entry name" value="PEBP"/>
</dbReference>
<gene>
    <name evidence="2" type="ORF">C484_04045</name>
</gene>
<evidence type="ECO:0000256" key="1">
    <source>
        <dbReference type="SAM" id="MobiDB-lite"/>
    </source>
</evidence>
<keyword evidence="3" id="KW-1185">Reference proteome</keyword>
<proteinExistence type="predicted"/>
<evidence type="ECO:0000313" key="2">
    <source>
        <dbReference type="EMBL" id="ELY95430.1"/>
    </source>
</evidence>
<dbReference type="Pfam" id="PF01161">
    <property type="entry name" value="PBP"/>
    <property type="match status" value="1"/>
</dbReference>
<evidence type="ECO:0000313" key="3">
    <source>
        <dbReference type="Proteomes" id="UP000011648"/>
    </source>
</evidence>
<dbReference type="PANTHER" id="PTHR30289:SF1">
    <property type="entry name" value="PEBP (PHOSPHATIDYLETHANOLAMINE-BINDING PROTEIN) FAMILY PROTEIN"/>
    <property type="match status" value="1"/>
</dbReference>
<accession>M0A9H3</accession>
<dbReference type="NCBIfam" id="TIGR00481">
    <property type="entry name" value="YbhB/YbcL family Raf kinase inhibitor-like protein"/>
    <property type="match status" value="1"/>
</dbReference>
<dbReference type="InterPro" id="IPR005247">
    <property type="entry name" value="YbhB_YbcL/LppC-like"/>
</dbReference>
<dbReference type="InterPro" id="IPR036610">
    <property type="entry name" value="PEBP-like_sf"/>
</dbReference>
<reference evidence="2 3" key="1">
    <citation type="journal article" date="2014" name="PLoS Genet.">
        <title>Phylogenetically driven sequencing of extremely halophilic archaea reveals strategies for static and dynamic osmo-response.</title>
        <authorList>
            <person name="Becker E.A."/>
            <person name="Seitzer P.M."/>
            <person name="Tritt A."/>
            <person name="Larsen D."/>
            <person name="Krusor M."/>
            <person name="Yao A.I."/>
            <person name="Wu D."/>
            <person name="Madern D."/>
            <person name="Eisen J.A."/>
            <person name="Darling A.E."/>
            <person name="Facciotti M.T."/>
        </authorList>
    </citation>
    <scope>NUCLEOTIDE SEQUENCE [LARGE SCALE GENOMIC DNA]</scope>
    <source>
        <strain evidence="2 3">DSM 12281</strain>
    </source>
</reference>
<dbReference type="PANTHER" id="PTHR30289">
    <property type="entry name" value="UNCHARACTERIZED PROTEIN YBCL-RELATED"/>
    <property type="match status" value="1"/>
</dbReference>
<dbReference type="EMBL" id="AOIL01000013">
    <property type="protein sequence ID" value="ELY95430.1"/>
    <property type="molecule type" value="Genomic_DNA"/>
</dbReference>
<sequence length="155" mass="17008">MITVPEFTLTSSAFADGDRIPEEYGYGESNVNPPLEFGGVPDEAEALALVVDDPDAVEPAGKVWDHWIVWNISPERERIPEDWNPDADVGEGTNDFGERGYGGPNPPDREHTYRFRLFALESPLDLEAEADADDLESAAAGRVIETTTLEGTYPV</sequence>
<dbReference type="SUPFAM" id="SSF49777">
    <property type="entry name" value="PEBP-like"/>
    <property type="match status" value="1"/>
</dbReference>
<protein>
    <submittedName>
        <fullName evidence="2">Phosphatidylethanolamine-binding protein</fullName>
    </submittedName>
</protein>
<comment type="caution">
    <text evidence="2">The sequence shown here is derived from an EMBL/GenBank/DDBJ whole genome shotgun (WGS) entry which is preliminary data.</text>
</comment>
<organism evidence="2 3">
    <name type="scientific">Natrialba taiwanensis DSM 12281</name>
    <dbReference type="NCBI Taxonomy" id="1230458"/>
    <lineage>
        <taxon>Archaea</taxon>
        <taxon>Methanobacteriati</taxon>
        <taxon>Methanobacteriota</taxon>
        <taxon>Stenosarchaea group</taxon>
        <taxon>Halobacteria</taxon>
        <taxon>Halobacteriales</taxon>
        <taxon>Natrialbaceae</taxon>
        <taxon>Natrialba</taxon>
    </lineage>
</organism>
<name>M0A9H3_9EURY</name>
<dbReference type="Gene3D" id="3.90.280.10">
    <property type="entry name" value="PEBP-like"/>
    <property type="match status" value="1"/>
</dbReference>
<dbReference type="AlphaFoldDB" id="M0A9H3"/>
<dbReference type="Proteomes" id="UP000011648">
    <property type="component" value="Unassembled WGS sequence"/>
</dbReference>
<dbReference type="STRING" id="1230458.C484_04045"/>
<dbReference type="CDD" id="cd00865">
    <property type="entry name" value="PEBP_bact_arch"/>
    <property type="match status" value="1"/>
</dbReference>
<feature type="region of interest" description="Disordered" evidence="1">
    <location>
        <begin position="78"/>
        <end position="108"/>
    </location>
</feature>